<gene>
    <name evidence="5" type="ORF">QRX60_49180</name>
</gene>
<accession>A0A9Y2JQZ5</accession>
<dbReference type="SUPFAM" id="SSF53901">
    <property type="entry name" value="Thiolase-like"/>
    <property type="match status" value="1"/>
</dbReference>
<feature type="domain" description="Beta-ketoacyl-[acyl-carrier-protein] synthase III N-terminal" evidence="4">
    <location>
        <begin position="110"/>
        <end position="173"/>
    </location>
</feature>
<evidence type="ECO:0000313" key="6">
    <source>
        <dbReference type="Proteomes" id="UP001239397"/>
    </source>
</evidence>
<evidence type="ECO:0000256" key="2">
    <source>
        <dbReference type="ARBA" id="ARBA00023315"/>
    </source>
</evidence>
<dbReference type="Gene3D" id="3.40.47.10">
    <property type="match status" value="2"/>
</dbReference>
<dbReference type="EMBL" id="CP127295">
    <property type="protein sequence ID" value="WIY01897.1"/>
    <property type="molecule type" value="Genomic_DNA"/>
</dbReference>
<dbReference type="AlphaFoldDB" id="A0A9Y2JQZ5"/>
<keyword evidence="1" id="KW-0808">Transferase</keyword>
<dbReference type="Proteomes" id="UP001239397">
    <property type="component" value="Chromosome"/>
</dbReference>
<keyword evidence="2" id="KW-0012">Acyltransferase</keyword>
<dbReference type="InterPro" id="IPR013751">
    <property type="entry name" value="ACP_syn_III_N"/>
</dbReference>
<dbReference type="Pfam" id="PF08541">
    <property type="entry name" value="ACP_syn_III_C"/>
    <property type="match status" value="1"/>
</dbReference>
<proteinExistence type="predicted"/>
<dbReference type="PANTHER" id="PTHR34069">
    <property type="entry name" value="3-OXOACYL-[ACYL-CARRIER-PROTEIN] SYNTHASE 3"/>
    <property type="match status" value="1"/>
</dbReference>
<dbReference type="InterPro" id="IPR013747">
    <property type="entry name" value="ACP_syn_III_C"/>
</dbReference>
<evidence type="ECO:0000259" key="4">
    <source>
        <dbReference type="Pfam" id="PF08545"/>
    </source>
</evidence>
<dbReference type="GO" id="GO:0004315">
    <property type="term" value="F:3-oxoacyl-[acyl-carrier-protein] synthase activity"/>
    <property type="evidence" value="ECO:0007669"/>
    <property type="project" value="InterPro"/>
</dbReference>
<dbReference type="KEGG" id="amog:QRX60_49180"/>
<dbReference type="GO" id="GO:0044550">
    <property type="term" value="P:secondary metabolite biosynthetic process"/>
    <property type="evidence" value="ECO:0007669"/>
    <property type="project" value="TreeGrafter"/>
</dbReference>
<dbReference type="CDD" id="cd00827">
    <property type="entry name" value="init_cond_enzymes"/>
    <property type="match status" value="1"/>
</dbReference>
<keyword evidence="6" id="KW-1185">Reference proteome</keyword>
<dbReference type="GO" id="GO:0006633">
    <property type="term" value="P:fatty acid biosynthetic process"/>
    <property type="evidence" value="ECO:0007669"/>
    <property type="project" value="InterPro"/>
</dbReference>
<protein>
    <submittedName>
        <fullName evidence="5">Ketoacyl-ACP synthase III family protein</fullName>
    </submittedName>
</protein>
<sequence>MKLAEVYLSGIGTYVPATTGVEAAIEQGWMTAEDAETSGLTGAACAGETPAPDMALWAGQEAVARAGVDPESLDVLLYADNYHSGPDGWFPQFWLQRHLVGGDLLAAQLRQGCNGMFGALELAATYLIARGGGTAMTVASDNSTSPLVNRWRCLRPDFVIGDGATAVVLNTTSGFARLKSASSITVPELEGMHRGDEPMFPPGATIGRFMDFAERIDFFGFENRDTMLHSGLNLLKTRSELIDRVLAEAGIGLDAVSRIAYNHGSRKYVEEGLLAMLGIPLEKSNWDFGRGLGHLGASDQVASLANMLGTGQLAPGDHVLMVGIAPGVSVAGAVVEILDVPEWAGPVVPRSS</sequence>
<organism evidence="5 6">
    <name type="scientific">Amycolatopsis mongoliensis</name>
    <dbReference type="NCBI Taxonomy" id="715475"/>
    <lineage>
        <taxon>Bacteria</taxon>
        <taxon>Bacillati</taxon>
        <taxon>Actinomycetota</taxon>
        <taxon>Actinomycetes</taxon>
        <taxon>Pseudonocardiales</taxon>
        <taxon>Pseudonocardiaceae</taxon>
        <taxon>Amycolatopsis</taxon>
    </lineage>
</organism>
<dbReference type="PANTHER" id="PTHR34069:SF2">
    <property type="entry name" value="BETA-KETOACYL-[ACYL-CARRIER-PROTEIN] SYNTHASE III"/>
    <property type="match status" value="1"/>
</dbReference>
<reference evidence="5 6" key="1">
    <citation type="submission" date="2023-06" db="EMBL/GenBank/DDBJ databases">
        <authorList>
            <person name="Oyuntsetseg B."/>
            <person name="Kim S.B."/>
        </authorList>
    </citation>
    <scope>NUCLEOTIDE SEQUENCE [LARGE SCALE GENOMIC DNA]</scope>
    <source>
        <strain evidence="5 6">4-36</strain>
    </source>
</reference>
<evidence type="ECO:0000313" key="5">
    <source>
        <dbReference type="EMBL" id="WIY01897.1"/>
    </source>
</evidence>
<dbReference type="Pfam" id="PF08545">
    <property type="entry name" value="ACP_syn_III"/>
    <property type="match status" value="1"/>
</dbReference>
<dbReference type="RefSeq" id="WP_285998333.1">
    <property type="nucleotide sequence ID" value="NZ_CP127295.1"/>
</dbReference>
<name>A0A9Y2JQZ5_9PSEU</name>
<evidence type="ECO:0000259" key="3">
    <source>
        <dbReference type="Pfam" id="PF08541"/>
    </source>
</evidence>
<dbReference type="InterPro" id="IPR016039">
    <property type="entry name" value="Thiolase-like"/>
</dbReference>
<feature type="domain" description="Beta-ketoacyl-[acyl-carrier-protein] synthase III C-terminal" evidence="3">
    <location>
        <begin position="246"/>
        <end position="337"/>
    </location>
</feature>
<evidence type="ECO:0000256" key="1">
    <source>
        <dbReference type="ARBA" id="ARBA00022679"/>
    </source>
</evidence>